<dbReference type="Gene3D" id="3.10.129.10">
    <property type="entry name" value="Hotdog Thioesterase"/>
    <property type="match status" value="1"/>
</dbReference>
<evidence type="ECO:0000313" key="2">
    <source>
        <dbReference type="Proteomes" id="UP000316726"/>
    </source>
</evidence>
<dbReference type="EMBL" id="CP031034">
    <property type="protein sequence ID" value="QDZ17556.1"/>
    <property type="molecule type" value="Genomic_DNA"/>
</dbReference>
<gene>
    <name evidence="1" type="ORF">A3770_01p00740</name>
</gene>
<reference evidence="1 2" key="1">
    <citation type="submission" date="2018-07" db="EMBL/GenBank/DDBJ databases">
        <title>The complete nuclear genome of the prasinophyte Chloropicon primus (CCMP1205).</title>
        <authorList>
            <person name="Pombert J.-F."/>
            <person name="Otis C."/>
            <person name="Turmel M."/>
            <person name="Lemieux C."/>
        </authorList>
    </citation>
    <scope>NUCLEOTIDE SEQUENCE [LARGE SCALE GENOMIC DNA]</scope>
    <source>
        <strain evidence="1 2">CCMP1205</strain>
    </source>
</reference>
<evidence type="ECO:0008006" key="3">
    <source>
        <dbReference type="Google" id="ProtNLM"/>
    </source>
</evidence>
<dbReference type="SUPFAM" id="SSF54637">
    <property type="entry name" value="Thioesterase/thiol ester dehydrase-isomerase"/>
    <property type="match status" value="1"/>
</dbReference>
<keyword evidence="2" id="KW-1185">Reference proteome</keyword>
<organism evidence="1 2">
    <name type="scientific">Chloropicon primus</name>
    <dbReference type="NCBI Taxonomy" id="1764295"/>
    <lineage>
        <taxon>Eukaryota</taxon>
        <taxon>Viridiplantae</taxon>
        <taxon>Chlorophyta</taxon>
        <taxon>Chloropicophyceae</taxon>
        <taxon>Chloropicales</taxon>
        <taxon>Chloropicaceae</taxon>
        <taxon>Chloropicon</taxon>
    </lineage>
</organism>
<sequence>MEARVEKGLLERLELEPIEGIEAKAERHMALCYSQMARFTPGKYLDAALGMTESAYRGTIFPEGDHTLEALDAKAERIPKLYPTKDGFKTVTHSFVSGPSAALHRGTDIVYYYERERPKGITGAVRFGLKAASIVLPEYEYATAAHGGAVEAVLDDLTGTVVRHCQSVWMATSEFTAKLKKPCPIDKTMTFEGWVDSVEKRGLYCIAKAKILCGGVVIATAEAKMVDTVVLAQLMKR</sequence>
<accession>A0A5B8MB20</accession>
<protein>
    <recommendedName>
        <fullName evidence="3">Thioesterase domain-containing protein</fullName>
    </recommendedName>
</protein>
<dbReference type="InterPro" id="IPR029069">
    <property type="entry name" value="HotDog_dom_sf"/>
</dbReference>
<dbReference type="Proteomes" id="UP000316726">
    <property type="component" value="Chromosome 1"/>
</dbReference>
<proteinExistence type="predicted"/>
<name>A0A5B8MB20_9CHLO</name>
<evidence type="ECO:0000313" key="1">
    <source>
        <dbReference type="EMBL" id="QDZ17556.1"/>
    </source>
</evidence>
<dbReference type="AlphaFoldDB" id="A0A5B8MB20"/>